<accession>A0ABQ2QUQ7</accession>
<dbReference type="Proteomes" id="UP000611554">
    <property type="component" value="Unassembled WGS sequence"/>
</dbReference>
<name>A0ABQ2QUQ7_9ACTN</name>
<protein>
    <submittedName>
        <fullName evidence="2">Uncharacterized protein</fullName>
    </submittedName>
</protein>
<keyword evidence="3" id="KW-1185">Reference proteome</keyword>
<gene>
    <name evidence="2" type="ORF">GCM10010140_30210</name>
</gene>
<organism evidence="2 3">
    <name type="scientific">Streptosporangium pseudovulgare</name>
    <dbReference type="NCBI Taxonomy" id="35765"/>
    <lineage>
        <taxon>Bacteria</taxon>
        <taxon>Bacillati</taxon>
        <taxon>Actinomycetota</taxon>
        <taxon>Actinomycetes</taxon>
        <taxon>Streptosporangiales</taxon>
        <taxon>Streptosporangiaceae</taxon>
        <taxon>Streptosporangium</taxon>
    </lineage>
</organism>
<sequence>MFLAPGGRRLGKKAMKIRLVPWGEGVPRNRPRTEEGEARRGPPGCSRPLDITAVDPAMMIRSFGKIFSVAAEKPL</sequence>
<evidence type="ECO:0000313" key="2">
    <source>
        <dbReference type="EMBL" id="GGP98028.1"/>
    </source>
</evidence>
<evidence type="ECO:0000313" key="3">
    <source>
        <dbReference type="Proteomes" id="UP000611554"/>
    </source>
</evidence>
<feature type="compositionally biased region" description="Basic and acidic residues" evidence="1">
    <location>
        <begin position="31"/>
        <end position="40"/>
    </location>
</feature>
<reference evidence="3" key="1">
    <citation type="journal article" date="2019" name="Int. J. Syst. Evol. Microbiol.">
        <title>The Global Catalogue of Microorganisms (GCM) 10K type strain sequencing project: providing services to taxonomists for standard genome sequencing and annotation.</title>
        <authorList>
            <consortium name="The Broad Institute Genomics Platform"/>
            <consortium name="The Broad Institute Genome Sequencing Center for Infectious Disease"/>
            <person name="Wu L."/>
            <person name="Ma J."/>
        </authorList>
    </citation>
    <scope>NUCLEOTIDE SEQUENCE [LARGE SCALE GENOMIC DNA]</scope>
    <source>
        <strain evidence="3">JCM 3115</strain>
    </source>
</reference>
<evidence type="ECO:0000256" key="1">
    <source>
        <dbReference type="SAM" id="MobiDB-lite"/>
    </source>
</evidence>
<proteinExistence type="predicted"/>
<dbReference type="EMBL" id="BMQJ01000006">
    <property type="protein sequence ID" value="GGP98028.1"/>
    <property type="molecule type" value="Genomic_DNA"/>
</dbReference>
<feature type="region of interest" description="Disordered" evidence="1">
    <location>
        <begin position="23"/>
        <end position="50"/>
    </location>
</feature>
<comment type="caution">
    <text evidence="2">The sequence shown here is derived from an EMBL/GenBank/DDBJ whole genome shotgun (WGS) entry which is preliminary data.</text>
</comment>